<evidence type="ECO:0008006" key="4">
    <source>
        <dbReference type="Google" id="ProtNLM"/>
    </source>
</evidence>
<organism evidence="2 3">
    <name type="scientific">Polaribacter marinaquae</name>
    <dbReference type="NCBI Taxonomy" id="1642819"/>
    <lineage>
        <taxon>Bacteria</taxon>
        <taxon>Pseudomonadati</taxon>
        <taxon>Bacteroidota</taxon>
        <taxon>Flavobacteriia</taxon>
        <taxon>Flavobacteriales</taxon>
        <taxon>Flavobacteriaceae</taxon>
    </lineage>
</organism>
<proteinExistence type="predicted"/>
<dbReference type="RefSeq" id="WP_340932655.1">
    <property type="nucleotide sequence ID" value="NZ_CP150496.1"/>
</dbReference>
<evidence type="ECO:0000313" key="3">
    <source>
        <dbReference type="Proteomes" id="UP001491088"/>
    </source>
</evidence>
<dbReference type="Gene3D" id="1.25.40.10">
    <property type="entry name" value="Tetratricopeptide repeat domain"/>
    <property type="match status" value="1"/>
</dbReference>
<evidence type="ECO:0000256" key="1">
    <source>
        <dbReference type="SAM" id="SignalP"/>
    </source>
</evidence>
<feature type="signal peptide" evidence="1">
    <location>
        <begin position="1"/>
        <end position="21"/>
    </location>
</feature>
<dbReference type="Proteomes" id="UP001491088">
    <property type="component" value="Chromosome"/>
</dbReference>
<gene>
    <name evidence="2" type="ORF">WG950_11985</name>
</gene>
<dbReference type="EMBL" id="CP150496">
    <property type="protein sequence ID" value="WYW55246.1"/>
    <property type="molecule type" value="Genomic_DNA"/>
</dbReference>
<evidence type="ECO:0000313" key="2">
    <source>
        <dbReference type="EMBL" id="WYW55246.1"/>
    </source>
</evidence>
<dbReference type="InterPro" id="IPR011990">
    <property type="entry name" value="TPR-like_helical_dom_sf"/>
</dbReference>
<keyword evidence="1" id="KW-0732">Signal</keyword>
<dbReference type="SUPFAM" id="SSF48452">
    <property type="entry name" value="TPR-like"/>
    <property type="match status" value="1"/>
</dbReference>
<feature type="chain" id="PRO_5045113315" description="Tetratricopeptide repeat protein" evidence="1">
    <location>
        <begin position="22"/>
        <end position="443"/>
    </location>
</feature>
<keyword evidence="3" id="KW-1185">Reference proteome</keyword>
<reference evidence="2 3" key="1">
    <citation type="submission" date="2024-03" db="EMBL/GenBank/DDBJ databases">
        <authorList>
            <person name="Cao K."/>
        </authorList>
    </citation>
    <scope>NUCLEOTIDE SEQUENCE [LARGE SCALE GENOMIC DNA]</scope>
    <source>
        <strain evidence="2 3">MCCC 1K00696</strain>
    </source>
</reference>
<sequence length="443" mass="50287">MKKITFLLAAMLFITTVKTNAQVSKTDCEIKYNLFSGDYKSKKYDDAYTNWIFLLDNCKDLSVNIYKLGSNLAEDVRKDPVLAKRVYEQRLEVFPNSNPAKVHSDYASYLYKNKLADDNTIFSILEKAYKIDPTKMGVKNLYLYFQGVTDRNKDANPQLVFDTYDNVLENVNIKLEGYAKKLVELRKDSVNLDKRGLGRLRAYKINSKALGTVEGGLDNIISEIATCERLIPLYQRDFEANKTDAVWLKRAVSRMFNKGCQTDPLFEKLVRAYAEASPSPEAYSFLANVLEDNGDSAGANDMREKSFSLETDPLKKAKYKLKFAQAARDRGQLSKARSLAREAIKFNPNFGRAYLFIATLYQSSVNNCGENLFEKRMVYVAALNMARKASSVDPSISSRARKYISIYRQNVPSQKDIFNATATPGGKFTIKCWIGETVRIPNK</sequence>
<name>A0ABZ2TQD9_9FLAO</name>
<protein>
    <recommendedName>
        <fullName evidence="4">Tetratricopeptide repeat protein</fullName>
    </recommendedName>
</protein>
<accession>A0ABZ2TQD9</accession>